<dbReference type="RefSeq" id="WP_175270588.1">
    <property type="nucleotide sequence ID" value="NZ_JABFCR010000081.1"/>
</dbReference>
<dbReference type="Proteomes" id="UP000566071">
    <property type="component" value="Unassembled WGS sequence"/>
</dbReference>
<gene>
    <name evidence="1" type="ORF">HK413_14325</name>
</gene>
<proteinExistence type="predicted"/>
<sequence>MPDSFGWCKTAYSIKRSNLLLTADTIDHPTSTAIKLCCKTAANARLYEEANTTKILVENPSLKRAKLWSVKQWLGF</sequence>
<evidence type="ECO:0000313" key="1">
    <source>
        <dbReference type="EMBL" id="NNU34922.1"/>
    </source>
</evidence>
<accession>A0ABX1W3V7</accession>
<comment type="caution">
    <text evidence="1">The sequence shown here is derived from an EMBL/GenBank/DDBJ whole genome shotgun (WGS) entry which is preliminary data.</text>
</comment>
<name>A0ABX1W3V7_9SPHI</name>
<reference evidence="1 2" key="1">
    <citation type="submission" date="2020-05" db="EMBL/GenBank/DDBJ databases">
        <authorList>
            <person name="Khan S.A."/>
            <person name="Jeon C.O."/>
            <person name="Chun B.H."/>
        </authorList>
    </citation>
    <scope>NUCLEOTIDE SEQUENCE [LARGE SCALE GENOMIC DNA]</scope>
    <source>
        <strain evidence="1 2">S1162</strain>
    </source>
</reference>
<dbReference type="EMBL" id="JABFCR010000081">
    <property type="protein sequence ID" value="NNU34922.1"/>
    <property type="molecule type" value="Genomic_DNA"/>
</dbReference>
<protein>
    <submittedName>
        <fullName evidence="1">Uncharacterized protein</fullName>
    </submittedName>
</protein>
<evidence type="ECO:0000313" key="2">
    <source>
        <dbReference type="Proteomes" id="UP000566071"/>
    </source>
</evidence>
<keyword evidence="2" id="KW-1185">Reference proteome</keyword>
<organism evidence="1 2">
    <name type="scientific">Mucilaginibacter humi</name>
    <dbReference type="NCBI Taxonomy" id="2732510"/>
    <lineage>
        <taxon>Bacteria</taxon>
        <taxon>Pseudomonadati</taxon>
        <taxon>Bacteroidota</taxon>
        <taxon>Sphingobacteriia</taxon>
        <taxon>Sphingobacteriales</taxon>
        <taxon>Sphingobacteriaceae</taxon>
        <taxon>Mucilaginibacter</taxon>
    </lineage>
</organism>